<evidence type="ECO:0000313" key="1">
    <source>
        <dbReference type="EMBL" id="KAA1010658.1"/>
    </source>
</evidence>
<gene>
    <name evidence="1" type="ORF">FVF58_20190</name>
</gene>
<reference evidence="1 2" key="1">
    <citation type="submission" date="2019-08" db="EMBL/GenBank/DDBJ databases">
        <title>Paraburkholderia sp. DCY113.</title>
        <authorList>
            <person name="Kang J."/>
        </authorList>
    </citation>
    <scope>NUCLEOTIDE SEQUENCE [LARGE SCALE GENOMIC DNA]</scope>
    <source>
        <strain evidence="1 2">DCY113</strain>
    </source>
</reference>
<evidence type="ECO:0000313" key="2">
    <source>
        <dbReference type="Proteomes" id="UP000325273"/>
    </source>
</evidence>
<dbReference type="AlphaFoldDB" id="A0A5B0H605"/>
<proteinExistence type="predicted"/>
<comment type="caution">
    <text evidence="1">The sequence shown here is derived from an EMBL/GenBank/DDBJ whole genome shotgun (WGS) entry which is preliminary data.</text>
</comment>
<keyword evidence="2" id="KW-1185">Reference proteome</keyword>
<protein>
    <submittedName>
        <fullName evidence="1">Uncharacterized protein</fullName>
    </submittedName>
</protein>
<sequence length="324" mass="36859">MNKHRLFGPNLQRSCILIAAFYERGLARGDWTTQAGAVDTLGVSPAELSLALKMDELPATVIDLFNAPAEITPYSVRVIRDVIARDGLETVLQRIEQHVADGSKLSMRAVLATVKGQVSPSKRALSRYPNIEKKILKETEDSPRNIADRYHLGVTKGHWTSYSGCARALNISRKKIRDAAHICALWLSLPNLFHEAELTFAVGRKLLALDKDCGRQVLLQRARIIHSRMRGIETTSETILREFNDENVRPSDLSCVRIRRGRGTKRLIIECDHADFLFQYRRELEFAIRSALKKITVSSEQIEFNRLWSNHPYFKTSFPRYSVT</sequence>
<name>A0A5B0H605_9BURK</name>
<dbReference type="Gene3D" id="1.10.10.2830">
    <property type="match status" value="1"/>
</dbReference>
<accession>A0A5B0H605</accession>
<organism evidence="1 2">
    <name type="scientific">Paraburkholderia panacisoli</name>
    <dbReference type="NCBI Taxonomy" id="2603818"/>
    <lineage>
        <taxon>Bacteria</taxon>
        <taxon>Pseudomonadati</taxon>
        <taxon>Pseudomonadota</taxon>
        <taxon>Betaproteobacteria</taxon>
        <taxon>Burkholderiales</taxon>
        <taxon>Burkholderiaceae</taxon>
        <taxon>Paraburkholderia</taxon>
    </lineage>
</organism>
<dbReference type="EMBL" id="VTUZ01000012">
    <property type="protein sequence ID" value="KAA1010658.1"/>
    <property type="molecule type" value="Genomic_DNA"/>
</dbReference>
<dbReference type="Proteomes" id="UP000325273">
    <property type="component" value="Unassembled WGS sequence"/>
</dbReference>
<dbReference type="RefSeq" id="WP_149671635.1">
    <property type="nucleotide sequence ID" value="NZ_VTUZ01000012.1"/>
</dbReference>